<accession>A0A9W9YD36</accession>
<evidence type="ECO:0000256" key="2">
    <source>
        <dbReference type="SAM" id="Phobius"/>
    </source>
</evidence>
<comment type="caution">
    <text evidence="3">The sequence shown here is derived from an EMBL/GenBank/DDBJ whole genome shotgun (WGS) entry which is preliminary data.</text>
</comment>
<reference evidence="3" key="1">
    <citation type="submission" date="2023-01" db="EMBL/GenBank/DDBJ databases">
        <title>Genome assembly of the deep-sea coral Lophelia pertusa.</title>
        <authorList>
            <person name="Herrera S."/>
            <person name="Cordes E."/>
        </authorList>
    </citation>
    <scope>NUCLEOTIDE SEQUENCE</scope>
    <source>
        <strain evidence="3">USNM1676648</strain>
        <tissue evidence="3">Polyp</tissue>
    </source>
</reference>
<dbReference type="EMBL" id="MU827784">
    <property type="protein sequence ID" value="KAJ7334332.1"/>
    <property type="molecule type" value="Genomic_DNA"/>
</dbReference>
<name>A0A9W9YD36_9CNID</name>
<feature type="transmembrane region" description="Helical" evidence="2">
    <location>
        <begin position="107"/>
        <end position="126"/>
    </location>
</feature>
<keyword evidence="2" id="KW-0472">Membrane</keyword>
<evidence type="ECO:0000313" key="4">
    <source>
        <dbReference type="Proteomes" id="UP001163046"/>
    </source>
</evidence>
<organism evidence="3 4">
    <name type="scientific">Desmophyllum pertusum</name>
    <dbReference type="NCBI Taxonomy" id="174260"/>
    <lineage>
        <taxon>Eukaryota</taxon>
        <taxon>Metazoa</taxon>
        <taxon>Cnidaria</taxon>
        <taxon>Anthozoa</taxon>
        <taxon>Hexacorallia</taxon>
        <taxon>Scleractinia</taxon>
        <taxon>Caryophylliina</taxon>
        <taxon>Caryophylliidae</taxon>
        <taxon>Desmophyllum</taxon>
    </lineage>
</organism>
<dbReference type="Proteomes" id="UP001163046">
    <property type="component" value="Unassembled WGS sequence"/>
</dbReference>
<feature type="compositionally biased region" description="Basic and acidic residues" evidence="1">
    <location>
        <begin position="47"/>
        <end position="57"/>
    </location>
</feature>
<keyword evidence="4" id="KW-1185">Reference proteome</keyword>
<dbReference type="AlphaFoldDB" id="A0A9W9YD36"/>
<evidence type="ECO:0000313" key="3">
    <source>
        <dbReference type="EMBL" id="KAJ7334332.1"/>
    </source>
</evidence>
<feature type="region of interest" description="Disordered" evidence="1">
    <location>
        <begin position="44"/>
        <end position="66"/>
    </location>
</feature>
<keyword evidence="2" id="KW-1133">Transmembrane helix</keyword>
<proteinExistence type="predicted"/>
<evidence type="ECO:0000256" key="1">
    <source>
        <dbReference type="SAM" id="MobiDB-lite"/>
    </source>
</evidence>
<protein>
    <submittedName>
        <fullName evidence="3">Uncharacterized protein</fullName>
    </submittedName>
</protein>
<gene>
    <name evidence="3" type="ORF">OS493_014642</name>
</gene>
<keyword evidence="2" id="KW-0812">Transmembrane</keyword>
<sequence>MKFLVGAAVNAPQKLFSGDWFDSEDSEVKFDEKPKFEGKVRCRRARKTSDAPGRDSVSEESDVEGTKPNVLLECSTERNLFCHRHSGWRRPTVFALKHRRTIRNQTFLITLFYCFTSVYVYSVFFFHE</sequence>